<dbReference type="PANTHER" id="PTHR46429">
    <property type="entry name" value="23S RRNA (GUANOSINE-2'-O-)-METHYLTRANSFERASE RLMB"/>
    <property type="match status" value="1"/>
</dbReference>
<name>A0A2J0QBU0_9BACT</name>
<dbReference type="PANTHER" id="PTHR46429:SF1">
    <property type="entry name" value="23S RRNA (GUANOSINE-2'-O-)-METHYLTRANSFERASE RLMB"/>
    <property type="match status" value="1"/>
</dbReference>
<dbReference type="InterPro" id="IPR029026">
    <property type="entry name" value="tRNA_m1G_MTases_N"/>
</dbReference>
<evidence type="ECO:0000313" key="4">
    <source>
        <dbReference type="EMBL" id="PJE51342.1"/>
    </source>
</evidence>
<dbReference type="GO" id="GO:0003723">
    <property type="term" value="F:RNA binding"/>
    <property type="evidence" value="ECO:0007669"/>
    <property type="project" value="InterPro"/>
</dbReference>
<evidence type="ECO:0000259" key="3">
    <source>
        <dbReference type="Pfam" id="PF00588"/>
    </source>
</evidence>
<dbReference type="InterPro" id="IPR029028">
    <property type="entry name" value="Alpha/beta_knot_MTases"/>
</dbReference>
<dbReference type="Proteomes" id="UP000228496">
    <property type="component" value="Unassembled WGS sequence"/>
</dbReference>
<dbReference type="SUPFAM" id="SSF75217">
    <property type="entry name" value="alpha/beta knot"/>
    <property type="match status" value="1"/>
</dbReference>
<accession>A0A2J0QBU0</accession>
<evidence type="ECO:0000256" key="2">
    <source>
        <dbReference type="ARBA" id="ARBA00022679"/>
    </source>
</evidence>
<dbReference type="AlphaFoldDB" id="A0A2J0QBU0"/>
<dbReference type="Pfam" id="PF00588">
    <property type="entry name" value="SpoU_methylase"/>
    <property type="match status" value="1"/>
</dbReference>
<dbReference type="GO" id="GO:0032259">
    <property type="term" value="P:methylation"/>
    <property type="evidence" value="ECO:0007669"/>
    <property type="project" value="UniProtKB-KW"/>
</dbReference>
<dbReference type="EMBL" id="PCXQ01000003">
    <property type="protein sequence ID" value="PJE51342.1"/>
    <property type="molecule type" value="Genomic_DNA"/>
</dbReference>
<dbReference type="GO" id="GO:0008173">
    <property type="term" value="F:RNA methyltransferase activity"/>
    <property type="evidence" value="ECO:0007669"/>
    <property type="project" value="InterPro"/>
</dbReference>
<feature type="domain" description="tRNA/rRNA methyltransferase SpoU type" evidence="3">
    <location>
        <begin position="6"/>
        <end position="161"/>
    </location>
</feature>
<organism evidence="4 5">
    <name type="scientific">Candidatus Yanofskybacteria bacterium CG10_big_fil_rev_8_21_14_0_10_36_16</name>
    <dbReference type="NCBI Taxonomy" id="1975096"/>
    <lineage>
        <taxon>Bacteria</taxon>
        <taxon>Candidatus Yanofskyibacteriota</taxon>
    </lineage>
</organism>
<gene>
    <name evidence="4" type="ORF">COV29_01140</name>
</gene>
<dbReference type="Gene3D" id="3.40.1280.10">
    <property type="match status" value="1"/>
</dbReference>
<evidence type="ECO:0000256" key="1">
    <source>
        <dbReference type="ARBA" id="ARBA00022603"/>
    </source>
</evidence>
<sequence>MSKQNIYLILNSIRSAYNVGSIFRTADGAGVDKIFLCGITPTPDVDIFGKGASSQIAKTALGAEKILEWHYEKQSWRLLKKLKEEGFRIVALEQTPQSKNLFSAEGRSVFGRKNSIVLVVGNEVNGLSSKILEYVDDIIEIPMHGSKESLNVSVATGIALYKLREFLK</sequence>
<proteinExistence type="predicted"/>
<dbReference type="GO" id="GO:0005829">
    <property type="term" value="C:cytosol"/>
    <property type="evidence" value="ECO:0007669"/>
    <property type="project" value="TreeGrafter"/>
</dbReference>
<evidence type="ECO:0000313" key="5">
    <source>
        <dbReference type="Proteomes" id="UP000228496"/>
    </source>
</evidence>
<protein>
    <submittedName>
        <fullName evidence="4">RNA methyltransferase</fullName>
    </submittedName>
</protein>
<keyword evidence="2 4" id="KW-0808">Transferase</keyword>
<dbReference type="InterPro" id="IPR001537">
    <property type="entry name" value="SpoU_MeTrfase"/>
</dbReference>
<dbReference type="InterPro" id="IPR004441">
    <property type="entry name" value="rRNA_MeTrfase_TrmH"/>
</dbReference>
<reference evidence="4 5" key="1">
    <citation type="submission" date="2017-09" db="EMBL/GenBank/DDBJ databases">
        <title>Depth-based differentiation of microbial function through sediment-hosted aquifers and enrichment of novel symbionts in the deep terrestrial subsurface.</title>
        <authorList>
            <person name="Probst A.J."/>
            <person name="Ladd B."/>
            <person name="Jarett J.K."/>
            <person name="Geller-Mcgrath D.E."/>
            <person name="Sieber C.M."/>
            <person name="Emerson J.B."/>
            <person name="Anantharaman K."/>
            <person name="Thomas B.C."/>
            <person name="Malmstrom R."/>
            <person name="Stieglmeier M."/>
            <person name="Klingl A."/>
            <person name="Woyke T."/>
            <person name="Ryan C.M."/>
            <person name="Banfield J.F."/>
        </authorList>
    </citation>
    <scope>NUCLEOTIDE SEQUENCE [LARGE SCALE GENOMIC DNA]</scope>
    <source>
        <strain evidence="4">CG10_big_fil_rev_8_21_14_0_10_36_16</strain>
    </source>
</reference>
<comment type="caution">
    <text evidence="4">The sequence shown here is derived from an EMBL/GenBank/DDBJ whole genome shotgun (WGS) entry which is preliminary data.</text>
</comment>
<keyword evidence="1 4" id="KW-0489">Methyltransferase</keyword>
<dbReference type="GO" id="GO:0006396">
    <property type="term" value="P:RNA processing"/>
    <property type="evidence" value="ECO:0007669"/>
    <property type="project" value="InterPro"/>
</dbReference>